<dbReference type="SUPFAM" id="SSF52266">
    <property type="entry name" value="SGNH hydrolase"/>
    <property type="match status" value="1"/>
</dbReference>
<dbReference type="KEGG" id="mgk:FSB76_23810"/>
<dbReference type="Proteomes" id="UP000321362">
    <property type="component" value="Chromosome"/>
</dbReference>
<reference evidence="2 3" key="1">
    <citation type="journal article" date="2013" name="J. Microbiol.">
        <title>Mucilaginibacter ginsenosidivorax sp. nov., with ginsenoside converting activity isolated from sediment.</title>
        <authorList>
            <person name="Kim J.K."/>
            <person name="Choi T.E."/>
            <person name="Liu Q.M."/>
            <person name="Park H.Y."/>
            <person name="Yi T.H."/>
            <person name="Yoon M.H."/>
            <person name="Kim S.C."/>
            <person name="Im W.T."/>
        </authorList>
    </citation>
    <scope>NUCLEOTIDE SEQUENCE [LARGE SCALE GENOMIC DNA]</scope>
    <source>
        <strain evidence="2 3">KHI28</strain>
    </source>
</reference>
<dbReference type="GO" id="GO:0016788">
    <property type="term" value="F:hydrolase activity, acting on ester bonds"/>
    <property type="evidence" value="ECO:0007669"/>
    <property type="project" value="UniProtKB-ARBA"/>
</dbReference>
<dbReference type="Gene3D" id="3.40.50.1110">
    <property type="entry name" value="SGNH hydrolase"/>
    <property type="match status" value="1"/>
</dbReference>
<evidence type="ECO:0000259" key="1">
    <source>
        <dbReference type="Pfam" id="PF13472"/>
    </source>
</evidence>
<gene>
    <name evidence="2" type="ORF">FSB76_23810</name>
</gene>
<dbReference type="Pfam" id="PF13472">
    <property type="entry name" value="Lipase_GDSL_2"/>
    <property type="match status" value="1"/>
</dbReference>
<protein>
    <submittedName>
        <fullName evidence="2">GDSL family lipase</fullName>
    </submittedName>
</protein>
<organism evidence="2 3">
    <name type="scientific">Mucilaginibacter ginsenosidivorax</name>
    <dbReference type="NCBI Taxonomy" id="862126"/>
    <lineage>
        <taxon>Bacteria</taxon>
        <taxon>Pseudomonadati</taxon>
        <taxon>Bacteroidota</taxon>
        <taxon>Sphingobacteriia</taxon>
        <taxon>Sphingobacteriales</taxon>
        <taxon>Sphingobacteriaceae</taxon>
        <taxon>Mucilaginibacter</taxon>
    </lineage>
</organism>
<dbReference type="InterPro" id="IPR013830">
    <property type="entry name" value="SGNH_hydro"/>
</dbReference>
<evidence type="ECO:0000313" key="3">
    <source>
        <dbReference type="Proteomes" id="UP000321362"/>
    </source>
</evidence>
<proteinExistence type="predicted"/>
<name>A0A5B8W5H7_9SPHI</name>
<sequence length="196" mass="23098">MYWYEEDIKQLEKVSLNKEYEPETIFYGSSSIRMWTGLKDDFKELKPVNLGFGGSTLAACVWFFDRVMESYSPRRLVIYAGDNDLGDGRHPEEVFIFFQQLVAEVQHRYGDLPCYFVSLKPSLSRWNIIDKFKYANNLIETEIVKNTNNWRFINIYKEMVDAKGYPKKEYFVGDGLHLSPLGYQLWKQVITANINR</sequence>
<evidence type="ECO:0000313" key="2">
    <source>
        <dbReference type="EMBL" id="QEC78829.1"/>
    </source>
</evidence>
<dbReference type="EMBL" id="CP042437">
    <property type="protein sequence ID" value="QEC78829.1"/>
    <property type="molecule type" value="Genomic_DNA"/>
</dbReference>
<accession>A0A5B8W5H7</accession>
<dbReference type="RefSeq" id="WP_147057845.1">
    <property type="nucleotide sequence ID" value="NZ_CP042437.1"/>
</dbReference>
<feature type="domain" description="SGNH hydrolase-type esterase" evidence="1">
    <location>
        <begin position="35"/>
        <end position="185"/>
    </location>
</feature>
<dbReference type="OrthoDB" id="9790057at2"/>
<keyword evidence="3" id="KW-1185">Reference proteome</keyword>
<dbReference type="InterPro" id="IPR036514">
    <property type="entry name" value="SGNH_hydro_sf"/>
</dbReference>
<dbReference type="AlphaFoldDB" id="A0A5B8W5H7"/>